<proteinExistence type="predicted"/>
<evidence type="ECO:0000313" key="3">
    <source>
        <dbReference type="EMBL" id="ECF6049707.1"/>
    </source>
</evidence>
<feature type="signal peptide" evidence="2">
    <location>
        <begin position="1"/>
        <end position="22"/>
    </location>
</feature>
<dbReference type="AlphaFoldDB" id="A0A5Y2RXC2"/>
<protein>
    <recommendedName>
        <fullName evidence="4">Type IV pilus biogenesis protein PilP</fullName>
    </recommendedName>
</protein>
<gene>
    <name evidence="3" type="ORF">FNN84_00510</name>
</gene>
<name>A0A5Y2RXC2_SALER</name>
<evidence type="ECO:0000256" key="1">
    <source>
        <dbReference type="SAM" id="MobiDB-lite"/>
    </source>
</evidence>
<feature type="compositionally biased region" description="Basic and acidic residues" evidence="1">
    <location>
        <begin position="30"/>
        <end position="44"/>
    </location>
</feature>
<feature type="region of interest" description="Disordered" evidence="1">
    <location>
        <begin position="89"/>
        <end position="110"/>
    </location>
</feature>
<dbReference type="Proteomes" id="UP000839746">
    <property type="component" value="Unassembled WGS sequence"/>
</dbReference>
<dbReference type="EMBL" id="AAILSQ010000001">
    <property type="protein sequence ID" value="ECF6049707.1"/>
    <property type="molecule type" value="Genomic_DNA"/>
</dbReference>
<comment type="caution">
    <text evidence="3">The sequence shown here is derived from an EMBL/GenBank/DDBJ whole genome shotgun (WGS) entry which is preliminary data.</text>
</comment>
<sequence>MQGLKIIVMAGVLTFAVGTAVAASTTPATKNDDKKSEAEALARELADKESQIVQDRLASIAEDDYTFEMARRKLQNEVELEKMRSEIRKLRGEDKARPAPAPVSAATEPKEPIQSAAAIVMPRVVLQADIGGSQRVAVTNGDTLRYVRAGEVFSMGGHDFKLAGDKKSVVLIGAQ</sequence>
<organism evidence="3">
    <name type="scientific">Salmonella enterica subsp. salamae</name>
    <dbReference type="NCBI Taxonomy" id="59202"/>
    <lineage>
        <taxon>Bacteria</taxon>
        <taxon>Pseudomonadati</taxon>
        <taxon>Pseudomonadota</taxon>
        <taxon>Gammaproteobacteria</taxon>
        <taxon>Enterobacterales</taxon>
        <taxon>Enterobacteriaceae</taxon>
        <taxon>Salmonella</taxon>
    </lineage>
</organism>
<evidence type="ECO:0000256" key="2">
    <source>
        <dbReference type="SAM" id="SignalP"/>
    </source>
</evidence>
<reference evidence="3" key="1">
    <citation type="submission" date="2019-07" db="EMBL/GenBank/DDBJ databases">
        <authorList>
            <person name="Ashton P.M."/>
            <person name="Dallman T."/>
            <person name="Nair S."/>
            <person name="De Pinna E."/>
            <person name="Peters T."/>
            <person name="Grant K."/>
        </authorList>
    </citation>
    <scope>NUCLEOTIDE SEQUENCE [LARGE SCALE GENOMIC DNA]</scope>
    <source>
        <strain evidence="3">107213</strain>
    </source>
</reference>
<evidence type="ECO:0008006" key="4">
    <source>
        <dbReference type="Google" id="ProtNLM"/>
    </source>
</evidence>
<accession>A0A5Y2RXC2</accession>
<keyword evidence="2" id="KW-0732">Signal</keyword>
<feature type="chain" id="PRO_5024871772" description="Type IV pilus biogenesis protein PilP" evidence="2">
    <location>
        <begin position="23"/>
        <end position="175"/>
    </location>
</feature>
<feature type="region of interest" description="Disordered" evidence="1">
    <location>
        <begin position="24"/>
        <end position="44"/>
    </location>
</feature>